<proteinExistence type="predicted"/>
<dbReference type="AlphaFoldDB" id="A0A9P9DB78"/>
<dbReference type="Proteomes" id="UP000700596">
    <property type="component" value="Unassembled WGS sequence"/>
</dbReference>
<sequence length="776" mass="90924">MNHTYRTSLRDLIAEQRYFRTEIARTMSLSSPSSPDTVDDQETSSNQATEDRKITGSSEQNSPFLKLPDDIFRCIVDYLDGNSAWAIKRLCSGMSRSKPIDALLYKYPIREEHVTDLKRVDWEYRHCGEERWNNFQQSINDSNRDSVQKLAMAHWHSIDDFVWVQDNLPKLTSLDLTPIKDFMWTPGEVWTWKELAQACPALFGRLQELEVFSWADYGSHSRIEYSYAYDDYRCKPKFRMCRRKGGGSVATMIFPICTKLETLGIRERSCSYASWNEYEVHQRVCCMVDGIAKNCPPTLTKLRLHDYGPYKSLFFTDAAQWQNLSVVEIDLFDFLDNHRQERDIYSQSPYRIAPGAHHREEEEVFDNKTYDTCDRDHMQLGQKMLSRGSSTFESMLEGLHAVIQKYPHINFKPISCHKDMVYEPLNLINLPPRRRFFLSQTLNNQQNGDSQTDPLSNQEVKDMLQLFHEKWAWKPILLWEKLMSDVFPDNLDINQETVTKSDMLSRVHTVIKTLKSLDIPIRLSLSTTPGSGISRSDSYFMFGDQKYFVGEGEGEVKEEVIAPTQARCNLTHVAGLVDELIIHYSFHVHSLSGMHKTKRAIAAEQKMVEREQRAWLIFWKRYAPQFRNLKKLTVTAPVWIYNDWFDRSADFRMLFADEKWEMLDLDGKTTPETNWLEGVLLFDPYKFNVHKRRPRVSFAQRVLFRLDDKELNLRGSKQTEEELENRFINVEALIPKEPLPPHRFRSVKPVINEQPQKRKAEEAVQEGDVKKTRIEY</sequence>
<comment type="caution">
    <text evidence="2">The sequence shown here is derived from an EMBL/GenBank/DDBJ whole genome shotgun (WGS) entry which is preliminary data.</text>
</comment>
<name>A0A9P9DB78_9PLEO</name>
<feature type="region of interest" description="Disordered" evidence="1">
    <location>
        <begin position="740"/>
        <end position="776"/>
    </location>
</feature>
<feature type="region of interest" description="Disordered" evidence="1">
    <location>
        <begin position="26"/>
        <end position="61"/>
    </location>
</feature>
<gene>
    <name evidence="2" type="ORF">B0J11DRAFT_538833</name>
</gene>
<protein>
    <recommendedName>
        <fullName evidence="4">F-box domain-containing protein</fullName>
    </recommendedName>
</protein>
<evidence type="ECO:0000256" key="1">
    <source>
        <dbReference type="SAM" id="MobiDB-lite"/>
    </source>
</evidence>
<evidence type="ECO:0000313" key="3">
    <source>
        <dbReference type="Proteomes" id="UP000700596"/>
    </source>
</evidence>
<dbReference type="OrthoDB" id="3889716at2759"/>
<reference evidence="2" key="1">
    <citation type="journal article" date="2021" name="Nat. Commun.">
        <title>Genetic determinants of endophytism in the Arabidopsis root mycobiome.</title>
        <authorList>
            <person name="Mesny F."/>
            <person name="Miyauchi S."/>
            <person name="Thiergart T."/>
            <person name="Pickel B."/>
            <person name="Atanasova L."/>
            <person name="Karlsson M."/>
            <person name="Huettel B."/>
            <person name="Barry K.W."/>
            <person name="Haridas S."/>
            <person name="Chen C."/>
            <person name="Bauer D."/>
            <person name="Andreopoulos W."/>
            <person name="Pangilinan J."/>
            <person name="LaButti K."/>
            <person name="Riley R."/>
            <person name="Lipzen A."/>
            <person name="Clum A."/>
            <person name="Drula E."/>
            <person name="Henrissat B."/>
            <person name="Kohler A."/>
            <person name="Grigoriev I.V."/>
            <person name="Martin F.M."/>
            <person name="Hacquard S."/>
        </authorList>
    </citation>
    <scope>NUCLEOTIDE SEQUENCE</scope>
    <source>
        <strain evidence="2">MPI-CAGE-CH-0243</strain>
    </source>
</reference>
<evidence type="ECO:0008006" key="4">
    <source>
        <dbReference type="Google" id="ProtNLM"/>
    </source>
</evidence>
<dbReference type="EMBL" id="JAGMWT010000015">
    <property type="protein sequence ID" value="KAH7115958.1"/>
    <property type="molecule type" value="Genomic_DNA"/>
</dbReference>
<accession>A0A9P9DB78</accession>
<organism evidence="2 3">
    <name type="scientific">Dendryphion nanum</name>
    <dbReference type="NCBI Taxonomy" id="256645"/>
    <lineage>
        <taxon>Eukaryota</taxon>
        <taxon>Fungi</taxon>
        <taxon>Dikarya</taxon>
        <taxon>Ascomycota</taxon>
        <taxon>Pezizomycotina</taxon>
        <taxon>Dothideomycetes</taxon>
        <taxon>Pleosporomycetidae</taxon>
        <taxon>Pleosporales</taxon>
        <taxon>Torulaceae</taxon>
        <taxon>Dendryphion</taxon>
    </lineage>
</organism>
<keyword evidence="3" id="KW-1185">Reference proteome</keyword>
<feature type="compositionally biased region" description="Basic and acidic residues" evidence="1">
    <location>
        <begin position="755"/>
        <end position="776"/>
    </location>
</feature>
<feature type="compositionally biased region" description="Polar residues" evidence="1">
    <location>
        <begin position="27"/>
        <end position="36"/>
    </location>
</feature>
<evidence type="ECO:0000313" key="2">
    <source>
        <dbReference type="EMBL" id="KAH7115958.1"/>
    </source>
</evidence>